<dbReference type="OrthoDB" id="1934555at2759"/>
<dbReference type="Gramene" id="Pp3c15_3260V3.2">
    <property type="protein sequence ID" value="Pp3c15_3260V3.2"/>
    <property type="gene ID" value="Pp3c15_3260"/>
</dbReference>
<reference evidence="2 4" key="2">
    <citation type="journal article" date="2018" name="Plant J.">
        <title>The Physcomitrella patens chromosome-scale assembly reveals moss genome structure and evolution.</title>
        <authorList>
            <person name="Lang D."/>
            <person name="Ullrich K.K."/>
            <person name="Murat F."/>
            <person name="Fuchs J."/>
            <person name="Jenkins J."/>
            <person name="Haas F.B."/>
            <person name="Piednoel M."/>
            <person name="Gundlach H."/>
            <person name="Van Bel M."/>
            <person name="Meyberg R."/>
            <person name="Vives C."/>
            <person name="Morata J."/>
            <person name="Symeonidi A."/>
            <person name="Hiss M."/>
            <person name="Muchero W."/>
            <person name="Kamisugi Y."/>
            <person name="Saleh O."/>
            <person name="Blanc G."/>
            <person name="Decker E.L."/>
            <person name="van Gessel N."/>
            <person name="Grimwood J."/>
            <person name="Hayes R.D."/>
            <person name="Graham S.W."/>
            <person name="Gunter L.E."/>
            <person name="McDaniel S.F."/>
            <person name="Hoernstein S.N.W."/>
            <person name="Larsson A."/>
            <person name="Li F.W."/>
            <person name="Perroud P.F."/>
            <person name="Phillips J."/>
            <person name="Ranjan P."/>
            <person name="Rokshar D.S."/>
            <person name="Rothfels C.J."/>
            <person name="Schneider L."/>
            <person name="Shu S."/>
            <person name="Stevenson D.W."/>
            <person name="Thummler F."/>
            <person name="Tillich M."/>
            <person name="Villarreal Aguilar J.C."/>
            <person name="Widiez T."/>
            <person name="Wong G.K."/>
            <person name="Wymore A."/>
            <person name="Zhang Y."/>
            <person name="Zimmer A.D."/>
            <person name="Quatrano R.S."/>
            <person name="Mayer K.F.X."/>
            <person name="Goodstein D."/>
            <person name="Casacuberta J.M."/>
            <person name="Vandepoele K."/>
            <person name="Reski R."/>
            <person name="Cuming A.C."/>
            <person name="Tuskan G.A."/>
            <person name="Maumus F."/>
            <person name="Salse J."/>
            <person name="Schmutz J."/>
            <person name="Rensing S.A."/>
        </authorList>
    </citation>
    <scope>NUCLEOTIDE SEQUENCE [LARGE SCALE GENOMIC DNA]</scope>
    <source>
        <strain evidence="3 4">cv. Gransden 2004</strain>
    </source>
</reference>
<dbReference type="Proteomes" id="UP000006727">
    <property type="component" value="Chromosome 15"/>
</dbReference>
<dbReference type="EMBL" id="ABEU02000015">
    <property type="protein sequence ID" value="PNR38961.1"/>
    <property type="molecule type" value="Genomic_DNA"/>
</dbReference>
<feature type="region of interest" description="Disordered" evidence="1">
    <location>
        <begin position="472"/>
        <end position="528"/>
    </location>
</feature>
<feature type="compositionally biased region" description="Polar residues" evidence="1">
    <location>
        <begin position="514"/>
        <end position="525"/>
    </location>
</feature>
<dbReference type="PANTHER" id="PTHR34371">
    <property type="entry name" value="OS01G0551000 PROTEIN"/>
    <property type="match status" value="1"/>
</dbReference>
<proteinExistence type="predicted"/>
<feature type="region of interest" description="Disordered" evidence="1">
    <location>
        <begin position="542"/>
        <end position="572"/>
    </location>
</feature>
<feature type="compositionally biased region" description="Polar residues" evidence="1">
    <location>
        <begin position="548"/>
        <end position="572"/>
    </location>
</feature>
<feature type="region of interest" description="Disordered" evidence="1">
    <location>
        <begin position="283"/>
        <end position="315"/>
    </location>
</feature>
<feature type="compositionally biased region" description="Basic and acidic residues" evidence="1">
    <location>
        <begin position="291"/>
        <end position="304"/>
    </location>
</feature>
<dbReference type="Gramene" id="Pp3c15_3260V3.1">
    <property type="protein sequence ID" value="Pp3c15_3260V3.1"/>
    <property type="gene ID" value="Pp3c15_3260"/>
</dbReference>
<feature type="region of interest" description="Disordered" evidence="1">
    <location>
        <begin position="144"/>
        <end position="169"/>
    </location>
</feature>
<gene>
    <name evidence="3" type="primary">LOC112292806</name>
    <name evidence="2" type="ORF">PHYPA_019239</name>
</gene>
<evidence type="ECO:0000313" key="4">
    <source>
        <dbReference type="Proteomes" id="UP000006727"/>
    </source>
</evidence>
<dbReference type="RefSeq" id="XP_024397404.1">
    <property type="nucleotide sequence ID" value="XM_024541636.2"/>
</dbReference>
<reference evidence="3" key="3">
    <citation type="submission" date="2020-12" db="UniProtKB">
        <authorList>
            <consortium name="EnsemblPlants"/>
        </authorList>
    </citation>
    <scope>IDENTIFICATION</scope>
</reference>
<protein>
    <submittedName>
        <fullName evidence="2 3">Uncharacterized protein</fullName>
    </submittedName>
</protein>
<dbReference type="PANTHER" id="PTHR34371:SF26">
    <property type="entry name" value="DUF4005 DOMAIN-CONTAINING PROTEIN"/>
    <property type="match status" value="1"/>
</dbReference>
<keyword evidence="4" id="KW-1185">Reference proteome</keyword>
<evidence type="ECO:0000313" key="2">
    <source>
        <dbReference type="EMBL" id="PNR38961.1"/>
    </source>
</evidence>
<dbReference type="AlphaFoldDB" id="A0A2K1JBS5"/>
<name>A0A2K1JBS5_PHYPA</name>
<reference evidence="2 4" key="1">
    <citation type="journal article" date="2008" name="Science">
        <title>The Physcomitrella genome reveals evolutionary insights into the conquest of land by plants.</title>
        <authorList>
            <person name="Rensing S."/>
            <person name="Lang D."/>
            <person name="Zimmer A."/>
            <person name="Terry A."/>
            <person name="Salamov A."/>
            <person name="Shapiro H."/>
            <person name="Nishiyama T."/>
            <person name="Perroud P.-F."/>
            <person name="Lindquist E."/>
            <person name="Kamisugi Y."/>
            <person name="Tanahashi T."/>
            <person name="Sakakibara K."/>
            <person name="Fujita T."/>
            <person name="Oishi K."/>
            <person name="Shin-I T."/>
            <person name="Kuroki Y."/>
            <person name="Toyoda A."/>
            <person name="Suzuki Y."/>
            <person name="Hashimoto A."/>
            <person name="Yamaguchi K."/>
            <person name="Sugano A."/>
            <person name="Kohara Y."/>
            <person name="Fujiyama A."/>
            <person name="Anterola A."/>
            <person name="Aoki S."/>
            <person name="Ashton N."/>
            <person name="Barbazuk W.B."/>
            <person name="Barker E."/>
            <person name="Bennetzen J."/>
            <person name="Bezanilla M."/>
            <person name="Blankenship R."/>
            <person name="Cho S.H."/>
            <person name="Dutcher S."/>
            <person name="Estelle M."/>
            <person name="Fawcett J.A."/>
            <person name="Gundlach H."/>
            <person name="Hanada K."/>
            <person name="Heyl A."/>
            <person name="Hicks K.A."/>
            <person name="Hugh J."/>
            <person name="Lohr M."/>
            <person name="Mayer K."/>
            <person name="Melkozernov A."/>
            <person name="Murata T."/>
            <person name="Nelson D."/>
            <person name="Pils B."/>
            <person name="Prigge M."/>
            <person name="Reiss B."/>
            <person name="Renner T."/>
            <person name="Rombauts S."/>
            <person name="Rushton P."/>
            <person name="Sanderfoot A."/>
            <person name="Schween G."/>
            <person name="Shiu S.-H."/>
            <person name="Stueber K."/>
            <person name="Theodoulou F.L."/>
            <person name="Tu H."/>
            <person name="Van de Peer Y."/>
            <person name="Verrier P.J."/>
            <person name="Waters E."/>
            <person name="Wood A."/>
            <person name="Yang L."/>
            <person name="Cove D."/>
            <person name="Cuming A."/>
            <person name="Hasebe M."/>
            <person name="Lucas S."/>
            <person name="Mishler D.B."/>
            <person name="Reski R."/>
            <person name="Grigoriev I."/>
            <person name="Quatrano R.S."/>
            <person name="Boore J.L."/>
        </authorList>
    </citation>
    <scope>NUCLEOTIDE SEQUENCE [LARGE SCALE GENOMIC DNA]</scope>
    <source>
        <strain evidence="3 4">cv. Gransden 2004</strain>
    </source>
</reference>
<evidence type="ECO:0000256" key="1">
    <source>
        <dbReference type="SAM" id="MobiDB-lite"/>
    </source>
</evidence>
<feature type="compositionally biased region" description="Polar residues" evidence="1">
    <location>
        <begin position="473"/>
        <end position="484"/>
    </location>
</feature>
<dbReference type="EnsemblPlants" id="Pp3c15_3260V3.1">
    <property type="protein sequence ID" value="Pp3c15_3260V3.1"/>
    <property type="gene ID" value="Pp3c15_3260"/>
</dbReference>
<dbReference type="PaxDb" id="3218-PP1S124_147V6.1"/>
<dbReference type="EnsemblPlants" id="Pp3c15_3260V3.2">
    <property type="protein sequence ID" value="Pp3c15_3260V3.2"/>
    <property type="gene ID" value="Pp3c15_3260"/>
</dbReference>
<organism evidence="2">
    <name type="scientific">Physcomitrium patens</name>
    <name type="common">Spreading-leaved earth moss</name>
    <name type="synonym">Physcomitrella patens</name>
    <dbReference type="NCBI Taxonomy" id="3218"/>
    <lineage>
        <taxon>Eukaryota</taxon>
        <taxon>Viridiplantae</taxon>
        <taxon>Streptophyta</taxon>
        <taxon>Embryophyta</taxon>
        <taxon>Bryophyta</taxon>
        <taxon>Bryophytina</taxon>
        <taxon>Bryopsida</taxon>
        <taxon>Funariidae</taxon>
        <taxon>Funariales</taxon>
        <taxon>Funariaceae</taxon>
        <taxon>Physcomitrium</taxon>
    </lineage>
</organism>
<dbReference type="GeneID" id="112292806"/>
<accession>A0A2K1JBS5</accession>
<sequence>MRSHIISNEAPLRPQEKGDVYVSHGTGQIDAGWPVVHHGQQSSWLSGFRCGVSVEGHCDVENKALNSLEEHRSEEHLSAQDEDSNFDVLAQRVDELIARQSQFAFLKPCRQLEKHYANKRNSGSCSFRHGDRTIPATEAAFKHKKMHENLKDSSSQGKEYHQESSSRKACRASVLQESEREVEKIQTAQCRFLDSDVKPKSTIRELLSTPSNPKNVEQGPLQTPPHDHVDGRKHHDLAASVPCKWDEQLDKPKSIAAAAQRALARKLSRDGIELNCFVEDKSPISSSQRTSAREGEVSTNDHPHKVAHSSSHRVTASERFHGRAGHVQRNSGDSRIWRISSTRCSIYEKEAHIDLVAPSAAKFLIETSESSLYTSANHHNASPPSVAVPFKWEDTPGKAKVDETAGKSKPETLQLPPRLAVHMHRTTKSNFARELRVSVASHSLGGLFPCMTATSSPSRLQQQDPTWMHQYRATKSSLPKQSQAHHGYAYAGNQESVSSKSSDRSVNPRKINKPLSQPLTSTDSPLNLKPRKLLSSELKASHPWMHRSGSSHSCSDPTSILHSGRQSSSSRTYLSCDFGASTPSMAGSKSSSSASYESIEEDFAPDHDHDNTVSPSYITKSHSFDSQTSMGYSESPIVPNFGPSAKVTFQGKRSNAHRSECVKSLLKLCKSHGKCLRKSKSNRKRLGSLYSPEVWAPTLATYFQRLDVTEAAISNGLLDKQGAPTSSGYLNSNGEPIPLQDCTFDTYDTSPEASPKRPTRLPYRMPSVEEQELATRHTRNLVGKLEANSRGRDYSNSRMYMNIVSPTQLDKCWTSSHREEYCPPPAYAATLEMLSPTVNLVSRRHKSSRALPLSSWSSPKPHRRVQFILSICKTLKRVLFRQPARRSVIGTKLMYHEKRVPTTFQFSNPN</sequence>
<evidence type="ECO:0000313" key="3">
    <source>
        <dbReference type="EnsemblPlants" id="Pp3c15_3260V3.1"/>
    </source>
</evidence>